<dbReference type="GO" id="GO:0016787">
    <property type="term" value="F:hydrolase activity"/>
    <property type="evidence" value="ECO:0007669"/>
    <property type="project" value="InterPro"/>
</dbReference>
<protein>
    <submittedName>
        <fullName evidence="2">Putative phosphodiesterase</fullName>
    </submittedName>
</protein>
<dbReference type="InterPro" id="IPR029052">
    <property type="entry name" value="Metallo-depent_PP-like"/>
</dbReference>
<gene>
    <name evidence="2" type="ORF">HNQ61_005224</name>
</gene>
<dbReference type="InterPro" id="IPR052963">
    <property type="entry name" value="Pantetheine_PDE"/>
</dbReference>
<evidence type="ECO:0000313" key="3">
    <source>
        <dbReference type="Proteomes" id="UP000582837"/>
    </source>
</evidence>
<dbReference type="PANTHER" id="PTHR36492:SF2">
    <property type="entry name" value="[ACYL-CARRIER-PROTEIN] PHOSPHODIESTERASE PPTH"/>
    <property type="match status" value="1"/>
</dbReference>
<reference evidence="2 3" key="1">
    <citation type="submission" date="2020-08" db="EMBL/GenBank/DDBJ databases">
        <title>Genomic Encyclopedia of Type Strains, Phase IV (KMG-IV): sequencing the most valuable type-strain genomes for metagenomic binning, comparative biology and taxonomic classification.</title>
        <authorList>
            <person name="Goeker M."/>
        </authorList>
    </citation>
    <scope>NUCLEOTIDE SEQUENCE [LARGE SCALE GENOMIC DNA]</scope>
    <source>
        <strain evidence="2 3">DSM 29007</strain>
    </source>
</reference>
<dbReference type="RefSeq" id="WP_170034232.1">
    <property type="nucleotide sequence ID" value="NZ_JABDTL010000001.1"/>
</dbReference>
<proteinExistence type="predicted"/>
<comment type="caution">
    <text evidence="2">The sequence shown here is derived from an EMBL/GenBank/DDBJ whole genome shotgun (WGS) entry which is preliminary data.</text>
</comment>
<dbReference type="Pfam" id="PF00149">
    <property type="entry name" value="Metallophos"/>
    <property type="match status" value="1"/>
</dbReference>
<sequence length="260" mass="29475">MRVYAISDLHTDIRVNREALARAPLTGHADDVLIVAGDIADSLSVLRDTLEMLASRFREVFFVPGNHELWVRGEPRDSVDKFRAVLRVCDQAGVRTAPGRVGGAWVVPLFSWYHASFDVRGEGAADELEGWSDRYFCRWPREAERPDRFFLSLNEPHLHSYDAPVISFSHFVPRTELVPAVRWLHFKGLPLVAGTTELDSQIRRLGSRVHVFGHTHIPADQEIAGVRYVQNYFRPESDSPLHLVWDDGIPRSEPAGPLFC</sequence>
<keyword evidence="3" id="KW-1185">Reference proteome</keyword>
<evidence type="ECO:0000313" key="2">
    <source>
        <dbReference type="EMBL" id="MBB6073553.1"/>
    </source>
</evidence>
<name>A0A841H6H9_9BACT</name>
<feature type="domain" description="Calcineurin-like phosphoesterase" evidence="1">
    <location>
        <begin position="1"/>
        <end position="218"/>
    </location>
</feature>
<organism evidence="2 3">
    <name type="scientific">Longimicrobium terrae</name>
    <dbReference type="NCBI Taxonomy" id="1639882"/>
    <lineage>
        <taxon>Bacteria</taxon>
        <taxon>Pseudomonadati</taxon>
        <taxon>Gemmatimonadota</taxon>
        <taxon>Longimicrobiia</taxon>
        <taxon>Longimicrobiales</taxon>
        <taxon>Longimicrobiaceae</taxon>
        <taxon>Longimicrobium</taxon>
    </lineage>
</organism>
<evidence type="ECO:0000259" key="1">
    <source>
        <dbReference type="Pfam" id="PF00149"/>
    </source>
</evidence>
<dbReference type="EMBL" id="JACHIA010000026">
    <property type="protein sequence ID" value="MBB6073553.1"/>
    <property type="molecule type" value="Genomic_DNA"/>
</dbReference>
<dbReference type="AlphaFoldDB" id="A0A841H6H9"/>
<accession>A0A841H6H9</accession>
<dbReference type="InterPro" id="IPR004843">
    <property type="entry name" value="Calcineurin-like_PHP"/>
</dbReference>
<dbReference type="SUPFAM" id="SSF56300">
    <property type="entry name" value="Metallo-dependent phosphatases"/>
    <property type="match status" value="1"/>
</dbReference>
<dbReference type="Gene3D" id="3.60.21.10">
    <property type="match status" value="1"/>
</dbReference>
<dbReference type="PANTHER" id="PTHR36492">
    <property type="match status" value="1"/>
</dbReference>
<dbReference type="Proteomes" id="UP000582837">
    <property type="component" value="Unassembled WGS sequence"/>
</dbReference>